<evidence type="ECO:0000256" key="1">
    <source>
        <dbReference type="ARBA" id="ARBA00022574"/>
    </source>
</evidence>
<keyword evidence="2" id="KW-0677">Repeat</keyword>
<dbReference type="SMART" id="SM00320">
    <property type="entry name" value="WD40"/>
    <property type="match status" value="7"/>
</dbReference>
<dbReference type="InParanoid" id="A0A0G4E9H0"/>
<dbReference type="OrthoDB" id="439331at2759"/>
<sequence>MAVSPSRRTGKKITPRFILSDVTSEILCIRFSPDDAYLAAACSNGAIKIFNTSTGRQAYVLNQAGGSPTTQVRWRPNKAVSKTKNVLISVNSDGVVQHWHIASGKCLHQIIENHNQLFCCDYSEDGTTFAVAGKNREIHVYDEATKQLSTSLKGAEMGAHIGHANRVFSLKFNPTAKHLLVTGGWDHTVQVWDTRSQAAIRTIYGPFVAGDAVDIAADGDTILTGSWRPTEQLQLWDFGTGKKITDIPWQTADSTSREQCMVYAAEFSKDSTSCLIVAGGSGANEAKIFDRESDYAPLGTITSMAKGCYTVDFSCDSSMVAVAGGDGAIRVMNCHLPPA</sequence>
<evidence type="ECO:0000313" key="5">
    <source>
        <dbReference type="EMBL" id="CEL91874.1"/>
    </source>
</evidence>
<dbReference type="VEuPathDB" id="CryptoDB:Vbra_1477"/>
<dbReference type="STRING" id="1169540.A0A0G4E9H0"/>
<keyword evidence="1 3" id="KW-0853">WD repeat</keyword>
<gene>
    <name evidence="5" type="ORF">Vbra_1477</name>
</gene>
<dbReference type="Pfam" id="PF12894">
    <property type="entry name" value="ANAPC4_WD40"/>
    <property type="match status" value="1"/>
</dbReference>
<reference evidence="5 6" key="1">
    <citation type="submission" date="2014-11" db="EMBL/GenBank/DDBJ databases">
        <authorList>
            <person name="Zhu J."/>
            <person name="Qi W."/>
            <person name="Song R."/>
        </authorList>
    </citation>
    <scope>NUCLEOTIDE SEQUENCE [LARGE SCALE GENOMIC DNA]</scope>
</reference>
<dbReference type="Pfam" id="PF00400">
    <property type="entry name" value="WD40"/>
    <property type="match status" value="3"/>
</dbReference>
<evidence type="ECO:0000313" key="6">
    <source>
        <dbReference type="Proteomes" id="UP000041254"/>
    </source>
</evidence>
<dbReference type="OMA" id="KVKLWHV"/>
<name>A0A0G4E9H0_VITBC</name>
<accession>A0A0G4E9H0</accession>
<dbReference type="PANTHER" id="PTHR47822:SF2">
    <property type="entry name" value="F-BOX AND WD-40 DOMAIN PROTEIN 7"/>
    <property type="match status" value="1"/>
</dbReference>
<dbReference type="SUPFAM" id="SSF50978">
    <property type="entry name" value="WD40 repeat-like"/>
    <property type="match status" value="1"/>
</dbReference>
<dbReference type="Proteomes" id="UP000041254">
    <property type="component" value="Unassembled WGS sequence"/>
</dbReference>
<organism evidence="5 6">
    <name type="scientific">Vitrella brassicaformis (strain CCMP3155)</name>
    <dbReference type="NCBI Taxonomy" id="1169540"/>
    <lineage>
        <taxon>Eukaryota</taxon>
        <taxon>Sar</taxon>
        <taxon>Alveolata</taxon>
        <taxon>Colpodellida</taxon>
        <taxon>Vitrellaceae</taxon>
        <taxon>Vitrella</taxon>
    </lineage>
</organism>
<dbReference type="PROSITE" id="PS50082">
    <property type="entry name" value="WD_REPEATS_2"/>
    <property type="match status" value="2"/>
</dbReference>
<dbReference type="InterPro" id="IPR001680">
    <property type="entry name" value="WD40_rpt"/>
</dbReference>
<dbReference type="PhylomeDB" id="A0A0G4E9H0"/>
<dbReference type="PANTHER" id="PTHR47822">
    <property type="entry name" value="CARBOHYDRATE BINDING DOMAIN CONTAINING PROTEIN"/>
    <property type="match status" value="1"/>
</dbReference>
<dbReference type="AlphaFoldDB" id="A0A0G4E9H0"/>
<protein>
    <recommendedName>
        <fullName evidence="4">Anaphase-promoting complex subunit 4-like WD40 domain-containing protein</fullName>
    </recommendedName>
</protein>
<dbReference type="Gene3D" id="2.130.10.10">
    <property type="entry name" value="YVTN repeat-like/Quinoprotein amine dehydrogenase"/>
    <property type="match status" value="3"/>
</dbReference>
<evidence type="ECO:0000259" key="4">
    <source>
        <dbReference type="Pfam" id="PF12894"/>
    </source>
</evidence>
<evidence type="ECO:0000256" key="2">
    <source>
        <dbReference type="ARBA" id="ARBA00022737"/>
    </source>
</evidence>
<dbReference type="InterPro" id="IPR036322">
    <property type="entry name" value="WD40_repeat_dom_sf"/>
</dbReference>
<proteinExistence type="predicted"/>
<keyword evidence="6" id="KW-1185">Reference proteome</keyword>
<feature type="repeat" description="WD" evidence="3">
    <location>
        <begin position="160"/>
        <end position="202"/>
    </location>
</feature>
<feature type="repeat" description="WD" evidence="3">
    <location>
        <begin position="19"/>
        <end position="60"/>
    </location>
</feature>
<dbReference type="EMBL" id="CDMY01000027">
    <property type="protein sequence ID" value="CEL91874.1"/>
    <property type="molecule type" value="Genomic_DNA"/>
</dbReference>
<dbReference type="InterPro" id="IPR015943">
    <property type="entry name" value="WD40/YVTN_repeat-like_dom_sf"/>
</dbReference>
<dbReference type="InterPro" id="IPR019775">
    <property type="entry name" value="WD40_repeat_CS"/>
</dbReference>
<dbReference type="PROSITE" id="PS00678">
    <property type="entry name" value="WD_REPEATS_1"/>
    <property type="match status" value="1"/>
</dbReference>
<feature type="domain" description="Anaphase-promoting complex subunit 4-like WD40" evidence="4">
    <location>
        <begin position="22"/>
        <end position="74"/>
    </location>
</feature>
<dbReference type="InterPro" id="IPR024977">
    <property type="entry name" value="Apc4-like_WD40_dom"/>
</dbReference>
<evidence type="ECO:0000256" key="3">
    <source>
        <dbReference type="PROSITE-ProRule" id="PRU00221"/>
    </source>
</evidence>
<dbReference type="PROSITE" id="PS50294">
    <property type="entry name" value="WD_REPEATS_REGION"/>
    <property type="match status" value="1"/>
</dbReference>